<reference evidence="1 2" key="1">
    <citation type="submission" date="2024-02" db="EMBL/GenBank/DDBJ databases">
        <authorList>
            <person name="Chen Y."/>
            <person name="Shah S."/>
            <person name="Dougan E. K."/>
            <person name="Thang M."/>
            <person name="Chan C."/>
        </authorList>
    </citation>
    <scope>NUCLEOTIDE SEQUENCE [LARGE SCALE GENOMIC DNA]</scope>
</reference>
<gene>
    <name evidence="1" type="ORF">CCMP2556_LOCUS45762</name>
</gene>
<sequence length="182" mass="19789">MTKSERQDSRFGTPEGPGVLVQVLPRKRNLLDSRNLQVKTELFIIVPIHLGLCKFRQALQVGKPHFKSSCMLVKGRSACCIHCASHVPAKGCGIIRTPEQSGCASGSALRRFLIVRSAGSATHVDIEPGSPQGHNMKVKELSLQMTPSHRGSPRPAWSFCVVILSEVEQNPESAQPKSASNI</sequence>
<keyword evidence="2" id="KW-1185">Reference proteome</keyword>
<organism evidence="1 2">
    <name type="scientific">Durusdinium trenchii</name>
    <dbReference type="NCBI Taxonomy" id="1381693"/>
    <lineage>
        <taxon>Eukaryota</taxon>
        <taxon>Sar</taxon>
        <taxon>Alveolata</taxon>
        <taxon>Dinophyceae</taxon>
        <taxon>Suessiales</taxon>
        <taxon>Symbiodiniaceae</taxon>
        <taxon>Durusdinium</taxon>
    </lineage>
</organism>
<accession>A0ABP0RAK1</accession>
<protein>
    <submittedName>
        <fullName evidence="1">Uncharacterized protein</fullName>
    </submittedName>
</protein>
<evidence type="ECO:0000313" key="1">
    <source>
        <dbReference type="EMBL" id="CAK9096221.1"/>
    </source>
</evidence>
<dbReference type="Proteomes" id="UP001642484">
    <property type="component" value="Unassembled WGS sequence"/>
</dbReference>
<evidence type="ECO:0000313" key="2">
    <source>
        <dbReference type="Proteomes" id="UP001642484"/>
    </source>
</evidence>
<proteinExistence type="predicted"/>
<name>A0ABP0RAK1_9DINO</name>
<comment type="caution">
    <text evidence="1">The sequence shown here is derived from an EMBL/GenBank/DDBJ whole genome shotgun (WGS) entry which is preliminary data.</text>
</comment>
<dbReference type="EMBL" id="CAXAMN010025583">
    <property type="protein sequence ID" value="CAK9096221.1"/>
    <property type="molecule type" value="Genomic_DNA"/>
</dbReference>